<accession>A0ABZ3C6S4</accession>
<proteinExistence type="inferred from homology"/>
<gene>
    <name evidence="5" type="ORF">PCC79_15385</name>
</gene>
<keyword evidence="3" id="KW-0472">Membrane</keyword>
<reference evidence="5 6" key="1">
    <citation type="journal article" date="2023" name="Environ Microbiome">
        <title>A coral-associated actinobacterium mitigates coral bleaching under heat stress.</title>
        <authorList>
            <person name="Li J."/>
            <person name="Zou Y."/>
            <person name="Li Q."/>
            <person name="Zhang J."/>
            <person name="Bourne D.G."/>
            <person name="Lyu Y."/>
            <person name="Liu C."/>
            <person name="Zhang S."/>
        </authorList>
    </citation>
    <scope>NUCLEOTIDE SEQUENCE [LARGE SCALE GENOMIC DNA]</scope>
    <source>
        <strain evidence="5 6">SCSIO 13291</strain>
    </source>
</reference>
<feature type="region of interest" description="Disordered" evidence="2">
    <location>
        <begin position="486"/>
        <end position="555"/>
    </location>
</feature>
<feature type="region of interest" description="Disordered" evidence="2">
    <location>
        <begin position="1"/>
        <end position="37"/>
    </location>
</feature>
<feature type="transmembrane region" description="Helical" evidence="3">
    <location>
        <begin position="45"/>
        <end position="66"/>
    </location>
</feature>
<name>A0ABZ3C6S4_9ACTN</name>
<feature type="domain" description="Cell envelope-related transcriptional attenuator" evidence="4">
    <location>
        <begin position="226"/>
        <end position="411"/>
    </location>
</feature>
<keyword evidence="3" id="KW-1133">Transmembrane helix</keyword>
<feature type="region of interest" description="Disordered" evidence="2">
    <location>
        <begin position="353"/>
        <end position="372"/>
    </location>
</feature>
<feature type="transmembrane region" description="Helical" evidence="3">
    <location>
        <begin position="146"/>
        <end position="166"/>
    </location>
</feature>
<evidence type="ECO:0000259" key="4">
    <source>
        <dbReference type="Pfam" id="PF03816"/>
    </source>
</evidence>
<feature type="compositionally biased region" description="Acidic residues" evidence="2">
    <location>
        <begin position="1"/>
        <end position="11"/>
    </location>
</feature>
<feature type="transmembrane region" description="Helical" evidence="3">
    <location>
        <begin position="73"/>
        <end position="94"/>
    </location>
</feature>
<evidence type="ECO:0000313" key="5">
    <source>
        <dbReference type="EMBL" id="WZW98251.1"/>
    </source>
</evidence>
<keyword evidence="3" id="KW-0812">Transmembrane</keyword>
<dbReference type="Proteomes" id="UP001434337">
    <property type="component" value="Chromosome"/>
</dbReference>
<comment type="similarity">
    <text evidence="1">Belongs to the LytR/CpsA/Psr (LCP) family.</text>
</comment>
<dbReference type="PANTHER" id="PTHR33392">
    <property type="entry name" value="POLYISOPRENYL-TEICHOIC ACID--PEPTIDOGLYCAN TEICHOIC ACID TRANSFERASE TAGU"/>
    <property type="match status" value="1"/>
</dbReference>
<evidence type="ECO:0000256" key="1">
    <source>
        <dbReference type="ARBA" id="ARBA00006068"/>
    </source>
</evidence>
<evidence type="ECO:0000256" key="3">
    <source>
        <dbReference type="SAM" id="Phobius"/>
    </source>
</evidence>
<dbReference type="PANTHER" id="PTHR33392:SF6">
    <property type="entry name" value="POLYISOPRENYL-TEICHOIC ACID--PEPTIDOGLYCAN TEICHOIC ACID TRANSFERASE TAGU"/>
    <property type="match status" value="1"/>
</dbReference>
<dbReference type="NCBIfam" id="TIGR00350">
    <property type="entry name" value="lytR_cpsA_psr"/>
    <property type="match status" value="1"/>
</dbReference>
<dbReference type="InterPro" id="IPR004474">
    <property type="entry name" value="LytR_CpsA_psr"/>
</dbReference>
<sequence>MATEASSEDDATQASDADPAPQRALPDEPAPMPHATRARRVRDRWTFPAALGWTLLGAVLPGAGLLRTRWRSVGVVMLVVVALLAAVVGLLWLGGRDLLLTSALDPDVLTVVGVAIPLLGLVWAASVVVTHLALRPAAPTGVQRLLGSVVVGALVLAIVAPSFVAARSVYDTRELIGGVFTDDEPGATPEPTFGTATDPWASKPRLNILLLGGDSGESRDAALGIRTDTVILASIDTETGLTTLFSLPRQIQRMPFPEGSALAQRWPNGFTDGSSFNPEYSLNALYNNVPAMAPDLVPTGVRDPAAEILKMSVGTALGLDVDYYAMVNMDGFIEFVNALGGVTVNINEPVPVGGSDDANRPPDRWLPPGPSQHLNGTDALWFARGRYGSEAGNYARMARQRCVIQAVVQQANPTTVLTNYEALSKAGRNIVQTDVPNSRLPALLVLARKVQGQALQSVSFENAVDGFSTARPDWDLVRARVQEALAPPPAPEPAPEATVTSAPTTAPAPTETAAPEASDTAAPEATPTPETVTDECAYNPASAVVTPSPTPTARG</sequence>
<dbReference type="RefSeq" id="WP_342372347.1">
    <property type="nucleotide sequence ID" value="NZ_CP115965.1"/>
</dbReference>
<dbReference type="EMBL" id="CP115965">
    <property type="protein sequence ID" value="WZW98251.1"/>
    <property type="molecule type" value="Genomic_DNA"/>
</dbReference>
<dbReference type="Pfam" id="PF03816">
    <property type="entry name" value="LytR_cpsA_psr"/>
    <property type="match status" value="1"/>
</dbReference>
<protein>
    <submittedName>
        <fullName evidence="5">LCP family protein</fullName>
    </submittedName>
</protein>
<feature type="transmembrane region" description="Helical" evidence="3">
    <location>
        <begin position="114"/>
        <end position="134"/>
    </location>
</feature>
<dbReference type="InterPro" id="IPR050922">
    <property type="entry name" value="LytR/CpsA/Psr_CW_biosynth"/>
</dbReference>
<keyword evidence="6" id="KW-1185">Reference proteome</keyword>
<evidence type="ECO:0000256" key="2">
    <source>
        <dbReference type="SAM" id="MobiDB-lite"/>
    </source>
</evidence>
<dbReference type="Gene3D" id="3.40.630.190">
    <property type="entry name" value="LCP protein"/>
    <property type="match status" value="1"/>
</dbReference>
<evidence type="ECO:0000313" key="6">
    <source>
        <dbReference type="Proteomes" id="UP001434337"/>
    </source>
</evidence>
<organism evidence="5 6">
    <name type="scientific">Propioniciclava soli</name>
    <dbReference type="NCBI Taxonomy" id="2775081"/>
    <lineage>
        <taxon>Bacteria</taxon>
        <taxon>Bacillati</taxon>
        <taxon>Actinomycetota</taxon>
        <taxon>Actinomycetes</taxon>
        <taxon>Propionibacteriales</taxon>
        <taxon>Propionibacteriaceae</taxon>
        <taxon>Propioniciclava</taxon>
    </lineage>
</organism>
<feature type="compositionally biased region" description="Low complexity" evidence="2">
    <location>
        <begin position="495"/>
        <end position="535"/>
    </location>
</feature>